<keyword evidence="1" id="KW-0472">Membrane</keyword>
<name>A0A1E5XJC9_9HYPH</name>
<sequence>MSTDGHSGGREDDQVLVAEYALGLLEGGERAALARRIASEPVLASDLRLWRSRLATLDGEFAEVTAPSGVLARIEGRLFGAAAPAAGGWWNSLALWRGLTAAAAAVAVVAIGVNLLQPRVDPNALATQLVAAIQAQEGSGVEFVALYDQASGQVRITSLKGTAVPDKDFELWYIKGEQPAVSMGVIPVDERLEIPLDATAKANIEPGTVLAVTLEQKGGSPTGVAQGPIVAVGTVTPI</sequence>
<accession>A0A1E5XJC9</accession>
<dbReference type="AlphaFoldDB" id="A0A1E5XJC9"/>
<dbReference type="PANTHER" id="PTHR37461:SF1">
    <property type="entry name" value="ANTI-SIGMA-K FACTOR RSKA"/>
    <property type="match status" value="1"/>
</dbReference>
<proteinExistence type="predicted"/>
<gene>
    <name evidence="3" type="ORF">VW23_003480</name>
</gene>
<dbReference type="OrthoDB" id="9816387at2"/>
<evidence type="ECO:0000313" key="4">
    <source>
        <dbReference type="Proteomes" id="UP000095463"/>
    </source>
</evidence>
<protein>
    <recommendedName>
        <fullName evidence="2">Anti-sigma K factor RskA C-terminal domain-containing protein</fullName>
    </recommendedName>
</protein>
<dbReference type="GO" id="GO:0005886">
    <property type="term" value="C:plasma membrane"/>
    <property type="evidence" value="ECO:0007669"/>
    <property type="project" value="InterPro"/>
</dbReference>
<feature type="transmembrane region" description="Helical" evidence="1">
    <location>
        <begin position="94"/>
        <end position="116"/>
    </location>
</feature>
<dbReference type="Proteomes" id="UP000095463">
    <property type="component" value="Unassembled WGS sequence"/>
</dbReference>
<reference evidence="3 4" key="1">
    <citation type="journal article" date="2015" name="Genome Announc.">
        <title>Genome Assemblies of Three Soil-Associated Devosia species: D. insulae, D. limi, and D. soli.</title>
        <authorList>
            <person name="Hassan Y.I."/>
            <person name="Lepp D."/>
            <person name="Zhou T."/>
        </authorList>
    </citation>
    <scope>NUCLEOTIDE SEQUENCE [LARGE SCALE GENOMIC DNA]</scope>
    <source>
        <strain evidence="3 4">DS-56</strain>
    </source>
</reference>
<dbReference type="EMBL" id="LAJE02000362">
    <property type="protein sequence ID" value="OEO28697.1"/>
    <property type="molecule type" value="Genomic_DNA"/>
</dbReference>
<evidence type="ECO:0000259" key="2">
    <source>
        <dbReference type="Pfam" id="PF10099"/>
    </source>
</evidence>
<feature type="domain" description="Anti-sigma K factor RskA C-terminal" evidence="2">
    <location>
        <begin position="99"/>
        <end position="229"/>
    </location>
</feature>
<comment type="caution">
    <text evidence="3">The sequence shown here is derived from an EMBL/GenBank/DDBJ whole genome shotgun (WGS) entry which is preliminary data.</text>
</comment>
<dbReference type="RefSeq" id="WP_069911999.1">
    <property type="nucleotide sequence ID" value="NZ_LAJE02000362.1"/>
</dbReference>
<dbReference type="PANTHER" id="PTHR37461">
    <property type="entry name" value="ANTI-SIGMA-K FACTOR RSKA"/>
    <property type="match status" value="1"/>
</dbReference>
<keyword evidence="1" id="KW-1133">Transmembrane helix</keyword>
<dbReference type="InterPro" id="IPR018764">
    <property type="entry name" value="RskA_C"/>
</dbReference>
<keyword evidence="4" id="KW-1185">Reference proteome</keyword>
<keyword evidence="1" id="KW-0812">Transmembrane</keyword>
<organism evidence="3 4">
    <name type="scientific">Devosia insulae DS-56</name>
    <dbReference type="NCBI Taxonomy" id="1116389"/>
    <lineage>
        <taxon>Bacteria</taxon>
        <taxon>Pseudomonadati</taxon>
        <taxon>Pseudomonadota</taxon>
        <taxon>Alphaproteobacteria</taxon>
        <taxon>Hyphomicrobiales</taxon>
        <taxon>Devosiaceae</taxon>
        <taxon>Devosia</taxon>
    </lineage>
</organism>
<dbReference type="GO" id="GO:0006417">
    <property type="term" value="P:regulation of translation"/>
    <property type="evidence" value="ECO:0007669"/>
    <property type="project" value="TreeGrafter"/>
</dbReference>
<dbReference type="InterPro" id="IPR051474">
    <property type="entry name" value="Anti-sigma-K/W_factor"/>
</dbReference>
<evidence type="ECO:0000313" key="3">
    <source>
        <dbReference type="EMBL" id="OEO28697.1"/>
    </source>
</evidence>
<evidence type="ECO:0000256" key="1">
    <source>
        <dbReference type="SAM" id="Phobius"/>
    </source>
</evidence>
<dbReference type="Pfam" id="PF10099">
    <property type="entry name" value="RskA_C"/>
    <property type="match status" value="1"/>
</dbReference>
<dbReference type="GO" id="GO:0016989">
    <property type="term" value="F:sigma factor antagonist activity"/>
    <property type="evidence" value="ECO:0007669"/>
    <property type="project" value="TreeGrafter"/>
</dbReference>